<keyword evidence="3" id="KW-1003">Cell membrane</keyword>
<name>A0AAU9EYD4_9BACT</name>
<protein>
    <submittedName>
        <fullName evidence="10">Branched-chain amino acid ABC transporter permease</fullName>
    </submittedName>
</protein>
<dbReference type="RefSeq" id="WP_338605518.1">
    <property type="nucleotide sequence ID" value="NZ_AP028679.1"/>
</dbReference>
<dbReference type="InterPro" id="IPR001851">
    <property type="entry name" value="ABC_transp_permease"/>
</dbReference>
<evidence type="ECO:0000256" key="9">
    <source>
        <dbReference type="SAM" id="Phobius"/>
    </source>
</evidence>
<reference evidence="11" key="1">
    <citation type="journal article" date="2023" name="Arch. Microbiol.">
        <title>Desulfoferula mesophilus gen. nov. sp. nov., a mesophilic sulfate-reducing bacterium isolated from a brackish lake sediment.</title>
        <authorList>
            <person name="Watanabe T."/>
            <person name="Yabe T."/>
            <person name="Tsuji J.M."/>
            <person name="Fukui M."/>
        </authorList>
    </citation>
    <scope>NUCLEOTIDE SEQUENCE [LARGE SCALE GENOMIC DNA]</scope>
    <source>
        <strain evidence="11">12FAK</strain>
    </source>
</reference>
<dbReference type="AlphaFoldDB" id="A0AAU9EYD4"/>
<dbReference type="GO" id="GO:0006865">
    <property type="term" value="P:amino acid transport"/>
    <property type="evidence" value="ECO:0007669"/>
    <property type="project" value="UniProtKB-KW"/>
</dbReference>
<gene>
    <name evidence="10" type="ORF">FAK_08380</name>
</gene>
<evidence type="ECO:0000256" key="3">
    <source>
        <dbReference type="ARBA" id="ARBA00022475"/>
    </source>
</evidence>
<feature type="transmembrane region" description="Helical" evidence="9">
    <location>
        <begin position="224"/>
        <end position="249"/>
    </location>
</feature>
<feature type="transmembrane region" description="Helical" evidence="9">
    <location>
        <begin position="40"/>
        <end position="57"/>
    </location>
</feature>
<proteinExistence type="inferred from homology"/>
<dbReference type="EMBL" id="AP028679">
    <property type="protein sequence ID" value="BEQ13772.1"/>
    <property type="molecule type" value="Genomic_DNA"/>
</dbReference>
<evidence type="ECO:0000256" key="2">
    <source>
        <dbReference type="ARBA" id="ARBA00022448"/>
    </source>
</evidence>
<evidence type="ECO:0000256" key="4">
    <source>
        <dbReference type="ARBA" id="ARBA00022692"/>
    </source>
</evidence>
<feature type="transmembrane region" description="Helical" evidence="9">
    <location>
        <begin position="184"/>
        <end position="204"/>
    </location>
</feature>
<evidence type="ECO:0000256" key="8">
    <source>
        <dbReference type="ARBA" id="ARBA00037998"/>
    </source>
</evidence>
<keyword evidence="11" id="KW-1185">Reference proteome</keyword>
<feature type="transmembrane region" description="Helical" evidence="9">
    <location>
        <begin position="63"/>
        <end position="86"/>
    </location>
</feature>
<evidence type="ECO:0000313" key="11">
    <source>
        <dbReference type="Proteomes" id="UP001366166"/>
    </source>
</evidence>
<accession>A0AAU9EYD4</accession>
<dbReference type="GO" id="GO:0022857">
    <property type="term" value="F:transmembrane transporter activity"/>
    <property type="evidence" value="ECO:0007669"/>
    <property type="project" value="InterPro"/>
</dbReference>
<dbReference type="GO" id="GO:0005886">
    <property type="term" value="C:plasma membrane"/>
    <property type="evidence" value="ECO:0007669"/>
    <property type="project" value="UniProtKB-SubCell"/>
</dbReference>
<keyword evidence="7 9" id="KW-0472">Membrane</keyword>
<evidence type="ECO:0000256" key="1">
    <source>
        <dbReference type="ARBA" id="ARBA00004651"/>
    </source>
</evidence>
<sequence>MDTLAALPVQALHGLVYGMLLFLVASGLTLIFGMMGVLNFAHGALYMLGAYFSFSVLQWTGQFWLSLLVAPLLVALAGVAIERFFLRKVHSYGHAHELLLTFGVAYIIEELVKIFWGNEPLRVVLPQWLDGSVHLLGTEYPVYRLFILAVSTIVFIIMFFVLYKTRAGIIVRAAVANKRMVGALGFNVPLVFLLLFGMGAWLAGLAGVIGGPYLITNPAMASTIIIDLFVVVVVGGLGSIQGALIASLLIGQLQSIGILILPQFAIFFEFLLMALVLIFRPHGLMGESK</sequence>
<feature type="transmembrane region" description="Helical" evidence="9">
    <location>
        <begin position="12"/>
        <end position="33"/>
    </location>
</feature>
<dbReference type="PANTHER" id="PTHR11795:SF442">
    <property type="entry name" value="ABC TRANSPORTER ATP-BINDING PROTEIN"/>
    <property type="match status" value="1"/>
</dbReference>
<keyword evidence="5" id="KW-0029">Amino-acid transport</keyword>
<comment type="subcellular location">
    <subcellularLocation>
        <location evidence="1">Cell membrane</location>
        <topology evidence="1">Multi-pass membrane protein</topology>
    </subcellularLocation>
</comment>
<feature type="transmembrane region" description="Helical" evidence="9">
    <location>
        <begin position="256"/>
        <end position="279"/>
    </location>
</feature>
<dbReference type="PANTHER" id="PTHR11795">
    <property type="entry name" value="BRANCHED-CHAIN AMINO ACID TRANSPORT SYSTEM PERMEASE PROTEIN LIVH"/>
    <property type="match status" value="1"/>
</dbReference>
<evidence type="ECO:0000256" key="5">
    <source>
        <dbReference type="ARBA" id="ARBA00022970"/>
    </source>
</evidence>
<feature type="transmembrane region" description="Helical" evidence="9">
    <location>
        <begin position="142"/>
        <end position="163"/>
    </location>
</feature>
<evidence type="ECO:0000256" key="7">
    <source>
        <dbReference type="ARBA" id="ARBA00023136"/>
    </source>
</evidence>
<evidence type="ECO:0000313" key="10">
    <source>
        <dbReference type="EMBL" id="BEQ13772.1"/>
    </source>
</evidence>
<dbReference type="Proteomes" id="UP001366166">
    <property type="component" value="Chromosome"/>
</dbReference>
<organism evidence="10 11">
    <name type="scientific">Desulfoferula mesophila</name>
    <dbReference type="NCBI Taxonomy" id="3058419"/>
    <lineage>
        <taxon>Bacteria</taxon>
        <taxon>Pseudomonadati</taxon>
        <taxon>Thermodesulfobacteriota</taxon>
        <taxon>Desulfarculia</taxon>
        <taxon>Desulfarculales</taxon>
        <taxon>Desulfarculaceae</taxon>
        <taxon>Desulfoferula</taxon>
    </lineage>
</organism>
<keyword evidence="6 9" id="KW-1133">Transmembrane helix</keyword>
<keyword evidence="4 9" id="KW-0812">Transmembrane</keyword>
<dbReference type="InterPro" id="IPR052157">
    <property type="entry name" value="BCAA_transport_permease"/>
</dbReference>
<keyword evidence="2" id="KW-0813">Transport</keyword>
<dbReference type="CDD" id="cd06582">
    <property type="entry name" value="TM_PBP1_LivH_like"/>
    <property type="match status" value="1"/>
</dbReference>
<dbReference type="KEGG" id="dmp:FAK_08380"/>
<dbReference type="Pfam" id="PF02653">
    <property type="entry name" value="BPD_transp_2"/>
    <property type="match status" value="1"/>
</dbReference>
<comment type="similarity">
    <text evidence="8">Belongs to the binding-protein-dependent transport system permease family. LivHM subfamily.</text>
</comment>
<evidence type="ECO:0000256" key="6">
    <source>
        <dbReference type="ARBA" id="ARBA00022989"/>
    </source>
</evidence>